<comment type="similarity">
    <text evidence="3 10">Belongs to the COX11/CtaG family.</text>
</comment>
<reference evidence="12 13" key="1">
    <citation type="submission" date="2016-02" db="EMBL/GenBank/DDBJ databases">
        <title>Complete Genome of H5569, the type strain of the newly described species Haematospirillium jordaniae.</title>
        <authorList>
            <person name="Nicholson A.C."/>
            <person name="Humrighouse B.W."/>
            <person name="Loparov V."/>
            <person name="McQuiston J.R."/>
        </authorList>
    </citation>
    <scope>NUCLEOTIDE SEQUENCE [LARGE SCALE GENOMIC DNA]</scope>
    <source>
        <strain evidence="12 13">H5569</strain>
    </source>
</reference>
<dbReference type="SUPFAM" id="SSF110111">
    <property type="entry name" value="Ctag/Cox11"/>
    <property type="match status" value="1"/>
</dbReference>
<evidence type="ECO:0000256" key="8">
    <source>
        <dbReference type="ARBA" id="ARBA00023008"/>
    </source>
</evidence>
<evidence type="ECO:0000256" key="10">
    <source>
        <dbReference type="HAMAP-Rule" id="MF_00155"/>
    </source>
</evidence>
<dbReference type="Pfam" id="PF04442">
    <property type="entry name" value="CtaG_Cox11"/>
    <property type="match status" value="1"/>
</dbReference>
<dbReference type="GO" id="GO:0005507">
    <property type="term" value="F:copper ion binding"/>
    <property type="evidence" value="ECO:0007669"/>
    <property type="project" value="InterPro"/>
</dbReference>
<keyword evidence="10" id="KW-0997">Cell inner membrane</keyword>
<dbReference type="NCBIfam" id="NF003465">
    <property type="entry name" value="PRK05089.1"/>
    <property type="match status" value="1"/>
</dbReference>
<feature type="region of interest" description="Disordered" evidence="11">
    <location>
        <begin position="181"/>
        <end position="202"/>
    </location>
</feature>
<evidence type="ECO:0000256" key="7">
    <source>
        <dbReference type="ARBA" id="ARBA00022989"/>
    </source>
</evidence>
<feature type="topological domain" description="Periplasmic" evidence="10">
    <location>
        <begin position="30"/>
        <end position="202"/>
    </location>
</feature>
<proteinExistence type="inferred from homology"/>
<organism evidence="12 13">
    <name type="scientific">Haematospirillum jordaniae</name>
    <dbReference type="NCBI Taxonomy" id="1549855"/>
    <lineage>
        <taxon>Bacteria</taxon>
        <taxon>Pseudomonadati</taxon>
        <taxon>Pseudomonadota</taxon>
        <taxon>Alphaproteobacteria</taxon>
        <taxon>Rhodospirillales</taxon>
        <taxon>Novispirillaceae</taxon>
        <taxon>Haematospirillum</taxon>
    </lineage>
</organism>
<keyword evidence="8 10" id="KW-0186">Copper</keyword>
<dbReference type="GO" id="GO:0005886">
    <property type="term" value="C:plasma membrane"/>
    <property type="evidence" value="ECO:0007669"/>
    <property type="project" value="UniProtKB-SubCell"/>
</dbReference>
<dbReference type="FunFam" id="2.60.370.10:FF:000001">
    <property type="entry name" value="COX11 cytochrome c oxidase assembly homolog"/>
    <property type="match status" value="1"/>
</dbReference>
<accession>A0A143DFU5</accession>
<keyword evidence="6 10" id="KW-0735">Signal-anchor</keyword>
<comment type="subcellular location">
    <subcellularLocation>
        <location evidence="2 10">Cell inner membrane</location>
        <topology evidence="2 10">Single-pass type II membrane protein</topology>
        <orientation evidence="2 10">Periplasmic side</orientation>
    </subcellularLocation>
</comment>
<dbReference type="HAMAP" id="MF_00155">
    <property type="entry name" value="CtaG"/>
    <property type="match status" value="1"/>
</dbReference>
<dbReference type="AlphaFoldDB" id="A0A143DFU5"/>
<evidence type="ECO:0000256" key="3">
    <source>
        <dbReference type="ARBA" id="ARBA00009620"/>
    </source>
</evidence>
<keyword evidence="13" id="KW-1185">Reference proteome</keyword>
<evidence type="ECO:0000256" key="11">
    <source>
        <dbReference type="SAM" id="MobiDB-lite"/>
    </source>
</evidence>
<dbReference type="PANTHER" id="PTHR21320:SF3">
    <property type="entry name" value="CYTOCHROME C OXIDASE ASSEMBLY PROTEIN COX11, MITOCHONDRIAL-RELATED"/>
    <property type="match status" value="1"/>
</dbReference>
<dbReference type="STRING" id="1549855.AY555_07310"/>
<dbReference type="Gene3D" id="2.60.370.10">
    <property type="entry name" value="Ctag/Cox11"/>
    <property type="match status" value="1"/>
</dbReference>
<dbReference type="GO" id="GO:0008535">
    <property type="term" value="P:respiratory chain complex IV assembly"/>
    <property type="evidence" value="ECO:0007669"/>
    <property type="project" value="UniProtKB-UniRule"/>
</dbReference>
<dbReference type="InterPro" id="IPR007533">
    <property type="entry name" value="Cyt_c_oxidase_assmbl_CtaG"/>
</dbReference>
<evidence type="ECO:0000256" key="1">
    <source>
        <dbReference type="ARBA" id="ARBA00004007"/>
    </source>
</evidence>
<dbReference type="InterPro" id="IPR023471">
    <property type="entry name" value="CtaG/Cox11_dom_sf"/>
</dbReference>
<comment type="function">
    <text evidence="1 10">Exerts its effect at some terminal stage of cytochrome c oxidase synthesis, probably by being involved in the insertion of the copper B into subunit I.</text>
</comment>
<evidence type="ECO:0000256" key="9">
    <source>
        <dbReference type="ARBA" id="ARBA00023136"/>
    </source>
</evidence>
<protein>
    <recommendedName>
        <fullName evidence="4 10">Cytochrome c oxidase assembly protein CtaG</fullName>
    </recommendedName>
</protein>
<evidence type="ECO:0000256" key="5">
    <source>
        <dbReference type="ARBA" id="ARBA00022692"/>
    </source>
</evidence>
<dbReference type="KEGG" id="hjo:AY555_07310"/>
<dbReference type="Proteomes" id="UP000076066">
    <property type="component" value="Chromosome"/>
</dbReference>
<evidence type="ECO:0000256" key="6">
    <source>
        <dbReference type="ARBA" id="ARBA00022968"/>
    </source>
</evidence>
<evidence type="ECO:0000256" key="2">
    <source>
        <dbReference type="ARBA" id="ARBA00004382"/>
    </source>
</evidence>
<keyword evidence="9 10" id="KW-0472">Membrane</keyword>
<dbReference type="EMBL" id="CP014525">
    <property type="protein sequence ID" value="AMW35622.1"/>
    <property type="molecule type" value="Genomic_DNA"/>
</dbReference>
<keyword evidence="5 10" id="KW-0812">Transmembrane</keyword>
<name>A0A143DFU5_9PROT</name>
<sequence length="202" mass="22003">MRDHRRANIRAALLFAGLAVVMIGVAFAAVPAYRMICALTGLEGTPRIGQASGEIGARLVKVRFDANINRDMPWRFVPLDREVTVRVGEPVLVHYRATNTSAAAVSGTATFNVTPMKAAQYFVKQECFCFVEQRLEPGQSMDMPVLFSIDPAMDSDQHVNDVGTMTLSYTFFRIPEGESDSAASFPVDQPDGMPVPTSSGVL</sequence>
<evidence type="ECO:0000313" key="13">
    <source>
        <dbReference type="Proteomes" id="UP000076066"/>
    </source>
</evidence>
<evidence type="ECO:0000313" key="12">
    <source>
        <dbReference type="EMBL" id="AMW35622.1"/>
    </source>
</evidence>
<dbReference type="PIRSF" id="PIRSF005413">
    <property type="entry name" value="COX11"/>
    <property type="match status" value="1"/>
</dbReference>
<gene>
    <name evidence="10" type="primary">ctaG</name>
    <name evidence="12" type="ORF">AY555_07310</name>
</gene>
<dbReference type="PANTHER" id="PTHR21320">
    <property type="entry name" value="CYTOCHROME C OXIDASE ASSEMBLY PROTEIN COX11-RELATED"/>
    <property type="match status" value="1"/>
</dbReference>
<keyword evidence="7 10" id="KW-1133">Transmembrane helix</keyword>
<keyword evidence="10" id="KW-1003">Cell membrane</keyword>
<feature type="topological domain" description="Cytoplasmic" evidence="10">
    <location>
        <begin position="1"/>
        <end position="6"/>
    </location>
</feature>
<evidence type="ECO:0000256" key="4">
    <source>
        <dbReference type="ARBA" id="ARBA00015384"/>
    </source>
</evidence>